<proteinExistence type="predicted"/>
<dbReference type="AlphaFoldDB" id="A0A974BNS3"/>
<name>A0A974BNS3_XENLA</name>
<protein>
    <submittedName>
        <fullName evidence="1">Uncharacterized protein</fullName>
    </submittedName>
</protein>
<organism evidence="1">
    <name type="scientific">Xenopus laevis</name>
    <name type="common">African clawed frog</name>
    <dbReference type="NCBI Taxonomy" id="8355"/>
    <lineage>
        <taxon>Eukaryota</taxon>
        <taxon>Metazoa</taxon>
        <taxon>Chordata</taxon>
        <taxon>Craniata</taxon>
        <taxon>Vertebrata</taxon>
        <taxon>Euteleostomi</taxon>
        <taxon>Amphibia</taxon>
        <taxon>Batrachia</taxon>
        <taxon>Anura</taxon>
        <taxon>Pipoidea</taxon>
        <taxon>Pipidae</taxon>
        <taxon>Xenopodinae</taxon>
        <taxon>Xenopus</taxon>
        <taxon>Xenopus</taxon>
    </lineage>
</organism>
<reference evidence="1" key="1">
    <citation type="submission" date="2016-05" db="EMBL/GenBank/DDBJ databases">
        <title>WGS assembly of Xenopus laevis.</title>
        <authorList>
            <person name="Session A."/>
            <person name="Uno Y."/>
            <person name="Kwon T."/>
            <person name="Chapman J."/>
            <person name="Toyoda A."/>
            <person name="Takahashi S."/>
            <person name="Fukui A."/>
            <person name="Hikosaka A."/>
            <person name="Putnam N."/>
            <person name="Stites J."/>
            <person name="Van Heeringen S."/>
            <person name="Quigley I."/>
            <person name="Heinz S."/>
            <person name="Hellsten U."/>
            <person name="Lyons J."/>
            <person name="Suzuki A."/>
            <person name="Kondo M."/>
            <person name="Ogino H."/>
            <person name="Ochi H."/>
            <person name="Bogdanovic O."/>
            <person name="Lister R."/>
            <person name="Georgiou G."/>
            <person name="Paranjpe S."/>
            <person name="Van Kruijsbergen I."/>
            <person name="Mozaffari S."/>
            <person name="Shu S."/>
            <person name="Schmutz J."/>
            <person name="Jenkins J."/>
            <person name="Grimwood J."/>
            <person name="Carlson J."/>
            <person name="Mitros T."/>
            <person name="Simakov O."/>
            <person name="Heald R."/>
            <person name="Miller K."/>
            <person name="Haudenschild C."/>
            <person name="Kuroki Y."/>
            <person name="Tanaka T."/>
            <person name="Michiue T."/>
            <person name="Watanabe M."/>
            <person name="Kinoshita T."/>
            <person name="Ohta Y."/>
            <person name="Mawaribuchi S."/>
            <person name="Suzuki Y."/>
            <person name="Haramoto Y."/>
            <person name="Yamamoto T."/>
            <person name="Takagi C."/>
            <person name="Kitzman J."/>
            <person name="Shendure J."/>
            <person name="Nakayama T."/>
            <person name="Izutsu Y."/>
            <person name="Robert J."/>
            <person name="Dichmann D."/>
            <person name="Flajnik M."/>
            <person name="Houston D."/>
            <person name="Marcotte E."/>
            <person name="Wallingford J."/>
            <person name="Ito Y."/>
            <person name="Asashima M."/>
            <person name="Ueno N."/>
            <person name="Matsuda Y."/>
            <person name="Jan Veenstra G."/>
            <person name="Fujiyama A."/>
            <person name="Harland R."/>
            <person name="Taira M."/>
            <person name="Rokhsar D.S."/>
        </authorList>
    </citation>
    <scope>NUCLEOTIDE SEQUENCE</scope>
    <source>
        <strain evidence="1">J</strain>
        <tissue evidence="1">Blood</tissue>
    </source>
</reference>
<dbReference type="EMBL" id="KV488053">
    <property type="protein sequence ID" value="OCT55480.1"/>
    <property type="molecule type" value="Genomic_DNA"/>
</dbReference>
<accession>A0A974BNS3</accession>
<evidence type="ECO:0000313" key="1">
    <source>
        <dbReference type="EMBL" id="OCT55480.1"/>
    </source>
</evidence>
<gene>
    <name evidence="1" type="ORF">XELAEV_18001892mg</name>
</gene>
<sequence length="70" mass="7962">MFSNSNSQWKPGIIRGLWDTGSIGNRVQLESHHCLKEELENNREKKSEGNKKKGQWAVKIPLVSMRGQGL</sequence>
<dbReference type="Proteomes" id="UP000694892">
    <property type="component" value="Unassembled WGS sequence"/>
</dbReference>